<evidence type="ECO:0000313" key="2">
    <source>
        <dbReference type="EMBL" id="MBB5986801.1"/>
    </source>
</evidence>
<comment type="caution">
    <text evidence="2">The sequence shown here is derived from an EMBL/GenBank/DDBJ whole genome shotgun (WGS) entry which is preliminary data.</text>
</comment>
<dbReference type="Proteomes" id="UP001138540">
    <property type="component" value="Unassembled WGS sequence"/>
</dbReference>
<keyword evidence="3" id="KW-1185">Reference proteome</keyword>
<dbReference type="PANTHER" id="PTHR48079">
    <property type="entry name" value="PROTEIN YEEZ"/>
    <property type="match status" value="1"/>
</dbReference>
<dbReference type="EMBL" id="JACHKA010000001">
    <property type="protein sequence ID" value="MBB5986801.1"/>
    <property type="molecule type" value="Genomic_DNA"/>
</dbReference>
<evidence type="ECO:0000313" key="3">
    <source>
        <dbReference type="Proteomes" id="UP001138540"/>
    </source>
</evidence>
<dbReference type="InterPro" id="IPR036291">
    <property type="entry name" value="NAD(P)-bd_dom_sf"/>
</dbReference>
<dbReference type="RefSeq" id="WP_184154717.1">
    <property type="nucleotide sequence ID" value="NZ_JACHKA010000001.1"/>
</dbReference>
<dbReference type="Gene3D" id="3.40.50.720">
    <property type="entry name" value="NAD(P)-binding Rossmann-like Domain"/>
    <property type="match status" value="1"/>
</dbReference>
<sequence length="298" mass="31458">MRIFLTGATGFIGSRIMPELLGAGHEVIGLTRSEAGVRALTAAGAQAHLGNLEDLASIRAGAERADAVIHTAFDHDFSKYAASCEQDRHVIDALGAVLAGSERPLLITSAVIMGASDDGSPAVETLFTVRHHPRSSSELAGEALLERGVILSVVRLPQVHDTVKQGLITPYVELAREKGVVAYVGEGENRWSAAHVLDVAQLYRLAVERAEPGARYHAVAEEGVTLREIAASVAAGLDLPLCSLSSEEASHHFGWFAMFAATDMSASGARTRALLGWEPSGPGLIGDLERMDYSSVAA</sequence>
<gene>
    <name evidence="2" type="ORF">HNP60_002775</name>
</gene>
<dbReference type="PANTHER" id="PTHR48079:SF6">
    <property type="entry name" value="NAD(P)-BINDING DOMAIN-CONTAINING PROTEIN-RELATED"/>
    <property type="match status" value="1"/>
</dbReference>
<dbReference type="Pfam" id="PF01370">
    <property type="entry name" value="Epimerase"/>
    <property type="match status" value="1"/>
</dbReference>
<dbReference type="InterPro" id="IPR051783">
    <property type="entry name" value="NAD(P)-dependent_oxidoreduct"/>
</dbReference>
<feature type="domain" description="NAD-dependent epimerase/dehydratase" evidence="1">
    <location>
        <begin position="3"/>
        <end position="215"/>
    </location>
</feature>
<dbReference type="CDD" id="cd05262">
    <property type="entry name" value="SDR_a7"/>
    <property type="match status" value="1"/>
</dbReference>
<protein>
    <submittedName>
        <fullName evidence="2">Nucleoside-diphosphate-sugar epimerase</fullName>
    </submittedName>
</protein>
<reference evidence="2 3" key="1">
    <citation type="submission" date="2020-08" db="EMBL/GenBank/DDBJ databases">
        <title>Exploring microbial biodiversity for novel pathways involved in the catabolism of aromatic compounds derived from lignin.</title>
        <authorList>
            <person name="Elkins J."/>
        </authorList>
    </citation>
    <scope>NUCLEOTIDE SEQUENCE [LARGE SCALE GENOMIC DNA]</scope>
    <source>
        <strain evidence="2 3">B1D3A</strain>
    </source>
</reference>
<accession>A0ABR6NHQ9</accession>
<dbReference type="InterPro" id="IPR001509">
    <property type="entry name" value="Epimerase_deHydtase"/>
</dbReference>
<proteinExistence type="predicted"/>
<organism evidence="2 3">
    <name type="scientific">Sphingobium lignivorans</name>
    <dbReference type="NCBI Taxonomy" id="2735886"/>
    <lineage>
        <taxon>Bacteria</taxon>
        <taxon>Pseudomonadati</taxon>
        <taxon>Pseudomonadota</taxon>
        <taxon>Alphaproteobacteria</taxon>
        <taxon>Sphingomonadales</taxon>
        <taxon>Sphingomonadaceae</taxon>
        <taxon>Sphingobium</taxon>
    </lineage>
</organism>
<dbReference type="SUPFAM" id="SSF51735">
    <property type="entry name" value="NAD(P)-binding Rossmann-fold domains"/>
    <property type="match status" value="1"/>
</dbReference>
<name>A0ABR6NHQ9_9SPHN</name>
<evidence type="ECO:0000259" key="1">
    <source>
        <dbReference type="Pfam" id="PF01370"/>
    </source>
</evidence>